<proteinExistence type="predicted"/>
<evidence type="ECO:0000256" key="1">
    <source>
        <dbReference type="PROSITE-ProRule" id="PRU00175"/>
    </source>
</evidence>
<dbReference type="GO" id="GO:0008270">
    <property type="term" value="F:zinc ion binding"/>
    <property type="evidence" value="ECO:0007669"/>
    <property type="project" value="UniProtKB-KW"/>
</dbReference>
<dbReference type="SMART" id="SM00184">
    <property type="entry name" value="RING"/>
    <property type="match status" value="1"/>
</dbReference>
<reference evidence="3 4" key="1">
    <citation type="submission" date="2019-07" db="EMBL/GenBank/DDBJ databases">
        <title>Genomics analysis of Aphanomyces spp. identifies a new class of oomycete effector associated with host adaptation.</title>
        <authorList>
            <person name="Gaulin E."/>
        </authorList>
    </citation>
    <scope>NUCLEOTIDE SEQUENCE [LARGE SCALE GENOMIC DNA]</scope>
    <source>
        <strain evidence="3 4">ATCC 201684</strain>
    </source>
</reference>
<dbReference type="EMBL" id="VJMJ01000037">
    <property type="protein sequence ID" value="KAF0741380.1"/>
    <property type="molecule type" value="Genomic_DNA"/>
</dbReference>
<organism evidence="3 4">
    <name type="scientific">Aphanomyces euteiches</name>
    <dbReference type="NCBI Taxonomy" id="100861"/>
    <lineage>
        <taxon>Eukaryota</taxon>
        <taxon>Sar</taxon>
        <taxon>Stramenopiles</taxon>
        <taxon>Oomycota</taxon>
        <taxon>Saprolegniomycetes</taxon>
        <taxon>Saprolegniales</taxon>
        <taxon>Verrucalvaceae</taxon>
        <taxon>Aphanomyces</taxon>
    </lineage>
</organism>
<dbReference type="SUPFAM" id="SSF57850">
    <property type="entry name" value="RING/U-box"/>
    <property type="match status" value="1"/>
</dbReference>
<sequence>MTGATAATAPPTTAIPSTTSMQWWQQWLQFIHAAYLSLLSLFSRNPSPSSINPNPTKLSSSQYNMSLQTIETALSPFANDPCPRLRLVTVFVKPPELRIPVLGQSTILYDVTVATKRSSEKISIVARSSRDFADLQDKVCAALDYGHVCDGICPWFFVDLQSIEPPKDIFRSAMHPSVLSSHARAHQALLGLVLDFVNWPHRQSCFRARREVPLLLSAFLELPDDIRVAPTDLYDTFDFRCLVCLEDKSDCAITTLSCGHAFHDECILDILNRNLTCPACPTSSPSQVEVSVVS</sequence>
<dbReference type="Gene3D" id="3.30.40.10">
    <property type="entry name" value="Zinc/RING finger domain, C3HC4 (zinc finger)"/>
    <property type="match status" value="1"/>
</dbReference>
<evidence type="ECO:0000313" key="3">
    <source>
        <dbReference type="EMBL" id="KAF0741380.1"/>
    </source>
</evidence>
<keyword evidence="1" id="KW-0479">Metal-binding</keyword>
<dbReference type="CDD" id="cd16448">
    <property type="entry name" value="RING-H2"/>
    <property type="match status" value="1"/>
</dbReference>
<keyword evidence="1" id="KW-0862">Zinc</keyword>
<dbReference type="Pfam" id="PF13639">
    <property type="entry name" value="zf-RING_2"/>
    <property type="match status" value="1"/>
</dbReference>
<accession>A0A6G0XMF3</accession>
<evidence type="ECO:0000313" key="4">
    <source>
        <dbReference type="Proteomes" id="UP000481153"/>
    </source>
</evidence>
<dbReference type="InterPro" id="IPR013083">
    <property type="entry name" value="Znf_RING/FYVE/PHD"/>
</dbReference>
<comment type="caution">
    <text evidence="3">The sequence shown here is derived from an EMBL/GenBank/DDBJ whole genome shotgun (WGS) entry which is preliminary data.</text>
</comment>
<gene>
    <name evidence="3" type="ORF">Ae201684_003489</name>
</gene>
<dbReference type="InterPro" id="IPR001841">
    <property type="entry name" value="Znf_RING"/>
</dbReference>
<keyword evidence="4" id="KW-1185">Reference proteome</keyword>
<feature type="domain" description="RING-type" evidence="2">
    <location>
        <begin position="241"/>
        <end position="280"/>
    </location>
</feature>
<protein>
    <recommendedName>
        <fullName evidence="2">RING-type domain-containing protein</fullName>
    </recommendedName>
</protein>
<dbReference type="AlphaFoldDB" id="A0A6G0XMF3"/>
<keyword evidence="1" id="KW-0863">Zinc-finger</keyword>
<dbReference type="Proteomes" id="UP000481153">
    <property type="component" value="Unassembled WGS sequence"/>
</dbReference>
<evidence type="ECO:0000259" key="2">
    <source>
        <dbReference type="PROSITE" id="PS50089"/>
    </source>
</evidence>
<name>A0A6G0XMF3_9STRA</name>
<dbReference type="VEuPathDB" id="FungiDB:AeMF1_010580"/>
<dbReference type="PROSITE" id="PS50089">
    <property type="entry name" value="ZF_RING_2"/>
    <property type="match status" value="1"/>
</dbReference>